<feature type="compositionally biased region" description="Acidic residues" evidence="1">
    <location>
        <begin position="648"/>
        <end position="657"/>
    </location>
</feature>
<feature type="region of interest" description="Disordered" evidence="1">
    <location>
        <begin position="726"/>
        <end position="821"/>
    </location>
</feature>
<evidence type="ECO:0000256" key="1">
    <source>
        <dbReference type="SAM" id="MobiDB-lite"/>
    </source>
</evidence>
<dbReference type="EMBL" id="MCGO01000004">
    <property type="protein sequence ID" value="ORY51907.1"/>
    <property type="molecule type" value="Genomic_DNA"/>
</dbReference>
<feature type="compositionally biased region" description="Acidic residues" evidence="1">
    <location>
        <begin position="676"/>
        <end position="696"/>
    </location>
</feature>
<accession>A0A1Y2CY49</accession>
<dbReference type="Proteomes" id="UP000193642">
    <property type="component" value="Unassembled WGS sequence"/>
</dbReference>
<feature type="compositionally biased region" description="Polar residues" evidence="1">
    <location>
        <begin position="363"/>
        <end position="373"/>
    </location>
</feature>
<feature type="compositionally biased region" description="Acidic residues" evidence="1">
    <location>
        <begin position="248"/>
        <end position="261"/>
    </location>
</feature>
<feature type="compositionally biased region" description="Polar residues" evidence="1">
    <location>
        <begin position="306"/>
        <end position="320"/>
    </location>
</feature>
<feature type="compositionally biased region" description="Basic and acidic residues" evidence="1">
    <location>
        <begin position="473"/>
        <end position="485"/>
    </location>
</feature>
<dbReference type="PROSITE" id="PS50330">
    <property type="entry name" value="UIM"/>
    <property type="match status" value="1"/>
</dbReference>
<evidence type="ECO:0000313" key="3">
    <source>
        <dbReference type="Proteomes" id="UP000193642"/>
    </source>
</evidence>
<gene>
    <name evidence="2" type="ORF">BCR33DRAFT_845905</name>
</gene>
<feature type="region of interest" description="Disordered" evidence="1">
    <location>
        <begin position="93"/>
        <end position="113"/>
    </location>
</feature>
<dbReference type="AlphaFoldDB" id="A0A1Y2CY49"/>
<proteinExistence type="predicted"/>
<feature type="region of interest" description="Disordered" evidence="1">
    <location>
        <begin position="638"/>
        <end position="711"/>
    </location>
</feature>
<feature type="region of interest" description="Disordered" evidence="1">
    <location>
        <begin position="26"/>
        <end position="51"/>
    </location>
</feature>
<dbReference type="InterPro" id="IPR003903">
    <property type="entry name" value="UIM_dom"/>
</dbReference>
<sequence>MKQAKQRKTQQTSILDFAKPGVRALDAYNKATKKPASSSSSQNRLEPDDALFADEDLALQRALAMSAQEHERHQQRILSQIQKDPNANEACSNIRSNTDNRSSLGSRGSVCPEDTTSNAIAKASWVVGLKAPKENISTNKIFPVVPPRLATLYSSSAASSNNNNTDILRSFPPPPVPPQQIARKLPLSLVPPSTSTSSSSSILHHKQPQRVLSDLNILRPVRQLDRSDNELPGKRQRHQQFQPISLISEDDDMQKDQDDDAFQAPRAHLKPKHRSAAAPTSNKSNHPGNNDIFVQETQFPIDKTSRPSSSRHAYNTTPQKPASLHSKQKQLITTPSSEVSSPEILLAKPVRRNRLQINDPAKTPTSKATNGSASPLPLPRQQSPLSNSLYVPNTFIPDTLGADIDGSSQRSLGGTLGSGRNKNRFMSGLTFLEEGNEEEEEEEEGDEEFGKMDEEEEARLLKSPEARGGGRVGGKDKGKQRRDSSDGSSPIVMSSRKVGSAAAKVAFRVSSPTALKQKRKVIVLEEDDDDDFQPLGQKSCPICEKPFPISIIERHAANCFAKPVSSRRQSIYDEDEAEEDAFVARQATKNRMNSRGIISNVSNGVLSHRQNQQQHGKNQEFSKWTCDTIVDDFEDIDEEPQQAREDPYEIDDFEEDVGNNYGNEGSYYEGDGPICLDDDDDEDEGEEGNDVEDGDTGGEHAGTIPNSLSPLKGFVDLRKLKERGELGQFAGYYNQFETTKKPPKRGKGSRGGGSTLTQSQAPSQRSQYSRRGGRGGGGFSQRGGRRRKGGTAGGRRRGSSSRNAESLREQRQAPASAEYNYYGDCDPDVSGFAGANEMRWEGGRSVQL</sequence>
<dbReference type="OrthoDB" id="10336410at2759"/>
<protein>
    <submittedName>
        <fullName evidence="2">Uncharacterized protein</fullName>
    </submittedName>
</protein>
<feature type="compositionally biased region" description="Basic residues" evidence="1">
    <location>
        <begin position="783"/>
        <end position="799"/>
    </location>
</feature>
<feature type="compositionally biased region" description="Low complexity" evidence="1">
    <location>
        <begin position="379"/>
        <end position="389"/>
    </location>
</feature>
<feature type="compositionally biased region" description="Basic and acidic residues" evidence="1">
    <location>
        <begin position="448"/>
        <end position="465"/>
    </location>
</feature>
<reference evidence="2 3" key="1">
    <citation type="submission" date="2016-07" db="EMBL/GenBank/DDBJ databases">
        <title>Pervasive Adenine N6-methylation of Active Genes in Fungi.</title>
        <authorList>
            <consortium name="DOE Joint Genome Institute"/>
            <person name="Mondo S.J."/>
            <person name="Dannebaum R.O."/>
            <person name="Kuo R.C."/>
            <person name="Labutti K."/>
            <person name="Haridas S."/>
            <person name="Kuo A."/>
            <person name="Salamov A."/>
            <person name="Ahrendt S.R."/>
            <person name="Lipzen A."/>
            <person name="Sullivan W."/>
            <person name="Andreopoulos W.B."/>
            <person name="Clum A."/>
            <person name="Lindquist E."/>
            <person name="Daum C."/>
            <person name="Ramamoorthy G.K."/>
            <person name="Gryganskyi A."/>
            <person name="Culley D."/>
            <person name="Magnuson J.K."/>
            <person name="James T.Y."/>
            <person name="O'Malley M.A."/>
            <person name="Stajich J.E."/>
            <person name="Spatafora J.W."/>
            <person name="Visel A."/>
            <person name="Grigoriev I.V."/>
        </authorList>
    </citation>
    <scope>NUCLEOTIDE SEQUENCE [LARGE SCALE GENOMIC DNA]</scope>
    <source>
        <strain evidence="2 3">JEL800</strain>
    </source>
</reference>
<name>A0A1Y2CY49_9FUNG</name>
<feature type="compositionally biased region" description="Polar residues" evidence="1">
    <location>
        <begin position="329"/>
        <end position="340"/>
    </location>
</feature>
<feature type="region of interest" description="Disordered" evidence="1">
    <location>
        <begin position="156"/>
        <end position="181"/>
    </location>
</feature>
<organism evidence="2 3">
    <name type="scientific">Rhizoclosmatium globosum</name>
    <dbReference type="NCBI Taxonomy" id="329046"/>
    <lineage>
        <taxon>Eukaryota</taxon>
        <taxon>Fungi</taxon>
        <taxon>Fungi incertae sedis</taxon>
        <taxon>Chytridiomycota</taxon>
        <taxon>Chytridiomycota incertae sedis</taxon>
        <taxon>Chytridiomycetes</taxon>
        <taxon>Chytridiales</taxon>
        <taxon>Chytriomycetaceae</taxon>
        <taxon>Rhizoclosmatium</taxon>
    </lineage>
</organism>
<feature type="compositionally biased region" description="Polar residues" evidence="1">
    <location>
        <begin position="93"/>
        <end position="106"/>
    </location>
</feature>
<feature type="compositionally biased region" description="Low complexity" evidence="1">
    <location>
        <begin position="189"/>
        <end position="201"/>
    </location>
</feature>
<keyword evidence="3" id="KW-1185">Reference proteome</keyword>
<comment type="caution">
    <text evidence="2">The sequence shown here is derived from an EMBL/GenBank/DDBJ whole genome shotgun (WGS) entry which is preliminary data.</text>
</comment>
<feature type="compositionally biased region" description="Polar residues" evidence="1">
    <location>
        <begin position="278"/>
        <end position="288"/>
    </location>
</feature>
<evidence type="ECO:0000313" key="2">
    <source>
        <dbReference type="EMBL" id="ORY51907.1"/>
    </source>
</evidence>
<feature type="region of interest" description="Disordered" evidence="1">
    <location>
        <begin position="225"/>
        <end position="495"/>
    </location>
</feature>
<feature type="region of interest" description="Disordered" evidence="1">
    <location>
        <begin position="189"/>
        <end position="208"/>
    </location>
</feature>
<feature type="compositionally biased region" description="Acidic residues" evidence="1">
    <location>
        <begin position="434"/>
        <end position="447"/>
    </location>
</feature>